<keyword evidence="3" id="KW-0804">Transcription</keyword>
<feature type="domain" description="IclR-ED" evidence="6">
    <location>
        <begin position="77"/>
        <end position="264"/>
    </location>
</feature>
<dbReference type="HOGENOM" id="CLU_062618_4_0_7"/>
<evidence type="ECO:0000259" key="5">
    <source>
        <dbReference type="PROSITE" id="PS51077"/>
    </source>
</evidence>
<organism evidence="7 8">
    <name type="scientific">Desulforapulum autotrophicum (strain ATCC 43914 / DSM 3382 / VKM B-1955 / HRM2)</name>
    <name type="common">Desulfobacterium autotrophicum</name>
    <dbReference type="NCBI Taxonomy" id="177437"/>
    <lineage>
        <taxon>Bacteria</taxon>
        <taxon>Pseudomonadati</taxon>
        <taxon>Thermodesulfobacteriota</taxon>
        <taxon>Desulfobacteria</taxon>
        <taxon>Desulfobacterales</taxon>
        <taxon>Desulfobacteraceae</taxon>
        <taxon>Desulforapulum</taxon>
    </lineage>
</organism>
<evidence type="ECO:0000256" key="1">
    <source>
        <dbReference type="ARBA" id="ARBA00023015"/>
    </source>
</evidence>
<dbReference type="EMBL" id="CP001087">
    <property type="protein sequence ID" value="ACN14407.1"/>
    <property type="molecule type" value="Genomic_DNA"/>
</dbReference>
<dbReference type="eggNOG" id="COG1414">
    <property type="taxonomic scope" value="Bacteria"/>
</dbReference>
<dbReference type="InterPro" id="IPR050707">
    <property type="entry name" value="HTH_MetabolicPath_Reg"/>
</dbReference>
<evidence type="ECO:0000256" key="2">
    <source>
        <dbReference type="ARBA" id="ARBA00023125"/>
    </source>
</evidence>
<feature type="domain" description="HTH iclR-type" evidence="5">
    <location>
        <begin position="20"/>
        <end position="83"/>
    </location>
</feature>
<reference evidence="7 8" key="1">
    <citation type="journal article" date="2009" name="Environ. Microbiol.">
        <title>Genome sequence of Desulfobacterium autotrophicum HRM2, a marine sulfate reducer oxidizing organic carbon completely to carbon dioxide.</title>
        <authorList>
            <person name="Strittmatter A.W."/>
            <person name="Liesegang H."/>
            <person name="Rabus R."/>
            <person name="Decker I."/>
            <person name="Amann J."/>
            <person name="Andres S."/>
            <person name="Henne A."/>
            <person name="Fricke W.F."/>
            <person name="Martinez-Arias R."/>
            <person name="Bartels D."/>
            <person name="Goesmann A."/>
            <person name="Krause L."/>
            <person name="Puehler A."/>
            <person name="Klenk H.P."/>
            <person name="Richter M."/>
            <person name="Schuler M."/>
            <person name="Gloeckner F.O."/>
            <person name="Meyerdierks A."/>
            <person name="Gottschalk G."/>
            <person name="Amann R."/>
        </authorList>
    </citation>
    <scope>NUCLEOTIDE SEQUENCE [LARGE SCALE GENOMIC DNA]</scope>
    <source>
        <strain evidence="8">ATCC 43914 / DSM 3382 / HRM2</strain>
    </source>
</reference>
<dbReference type="InterPro" id="IPR005471">
    <property type="entry name" value="Tscrpt_reg_IclR_N"/>
</dbReference>
<evidence type="ECO:0000256" key="4">
    <source>
        <dbReference type="SAM" id="MobiDB-lite"/>
    </source>
</evidence>
<dbReference type="InterPro" id="IPR036388">
    <property type="entry name" value="WH-like_DNA-bd_sf"/>
</dbReference>
<name>C0Q8R7_DESAH</name>
<dbReference type="OrthoDB" id="9807558at2"/>
<dbReference type="PANTHER" id="PTHR30136:SF39">
    <property type="entry name" value="TRANSCRIPTIONAL REGULATORY PROTEIN"/>
    <property type="match status" value="1"/>
</dbReference>
<dbReference type="KEGG" id="dat:HRM2_12960"/>
<dbReference type="InterPro" id="IPR036390">
    <property type="entry name" value="WH_DNA-bd_sf"/>
</dbReference>
<dbReference type="GO" id="GO:0003700">
    <property type="term" value="F:DNA-binding transcription factor activity"/>
    <property type="evidence" value="ECO:0007669"/>
    <property type="project" value="TreeGrafter"/>
</dbReference>
<dbReference type="PROSITE" id="PS51077">
    <property type="entry name" value="HTH_ICLR"/>
    <property type="match status" value="1"/>
</dbReference>
<dbReference type="Pfam" id="PF01614">
    <property type="entry name" value="IclR_C"/>
    <property type="match status" value="1"/>
</dbReference>
<keyword evidence="1" id="KW-0805">Transcription regulation</keyword>
<dbReference type="SMART" id="SM00346">
    <property type="entry name" value="HTH_ICLR"/>
    <property type="match status" value="1"/>
</dbReference>
<dbReference type="AlphaFoldDB" id="C0Q8R7"/>
<dbReference type="SUPFAM" id="SSF46785">
    <property type="entry name" value="Winged helix' DNA-binding domain"/>
    <property type="match status" value="1"/>
</dbReference>
<dbReference type="GO" id="GO:0003677">
    <property type="term" value="F:DNA binding"/>
    <property type="evidence" value="ECO:0007669"/>
    <property type="project" value="UniProtKB-KW"/>
</dbReference>
<dbReference type="Gene3D" id="3.30.450.40">
    <property type="match status" value="1"/>
</dbReference>
<dbReference type="Gene3D" id="1.10.10.10">
    <property type="entry name" value="Winged helix-like DNA-binding domain superfamily/Winged helix DNA-binding domain"/>
    <property type="match status" value="1"/>
</dbReference>
<dbReference type="InterPro" id="IPR014757">
    <property type="entry name" value="Tscrpt_reg_IclR_C"/>
</dbReference>
<dbReference type="Pfam" id="PF09339">
    <property type="entry name" value="HTH_IclR"/>
    <property type="match status" value="1"/>
</dbReference>
<keyword evidence="8" id="KW-1185">Reference proteome</keyword>
<evidence type="ECO:0000313" key="8">
    <source>
        <dbReference type="Proteomes" id="UP000000442"/>
    </source>
</evidence>
<gene>
    <name evidence="7" type="ordered locus">HRM2_12960</name>
</gene>
<dbReference type="SUPFAM" id="SSF55781">
    <property type="entry name" value="GAF domain-like"/>
    <property type="match status" value="1"/>
</dbReference>
<dbReference type="Proteomes" id="UP000000442">
    <property type="component" value="Chromosome"/>
</dbReference>
<dbReference type="InterPro" id="IPR029016">
    <property type="entry name" value="GAF-like_dom_sf"/>
</dbReference>
<dbReference type="PANTHER" id="PTHR30136">
    <property type="entry name" value="HELIX-TURN-HELIX TRANSCRIPTIONAL REGULATOR, ICLR FAMILY"/>
    <property type="match status" value="1"/>
</dbReference>
<sequence>MTKTDSLEQPVKTVRPQGGAQSVRRTLSILRSISTYNDDGARLSKIARHVDLPPPTVHRILSVLIEEDFVSFDPVSKLYHMGAELYAMGEDSRLCSIRDRYQTAVRRITEQTGDATYLVIRSGYDGVCIDRVLGSARVQVLGYNIGERHPLGMGAAGQALLAFLPEHECAAILEANSPRYLKYYNIHVDEVRTWIQQGQDRKHTYSSCKITQDAVGVGAPIFNKAGCVVAAISTAGICARMTPDRCRKNSEIIIAEIAAIEPPD</sequence>
<dbReference type="STRING" id="177437.HRM2_12960"/>
<dbReference type="GO" id="GO:0045892">
    <property type="term" value="P:negative regulation of DNA-templated transcription"/>
    <property type="evidence" value="ECO:0007669"/>
    <property type="project" value="TreeGrafter"/>
</dbReference>
<evidence type="ECO:0000259" key="6">
    <source>
        <dbReference type="PROSITE" id="PS51078"/>
    </source>
</evidence>
<accession>C0Q8R7</accession>
<keyword evidence="2" id="KW-0238">DNA-binding</keyword>
<feature type="region of interest" description="Disordered" evidence="4">
    <location>
        <begin position="1"/>
        <end position="20"/>
    </location>
</feature>
<protein>
    <submittedName>
        <fullName evidence="7">Transcriptional regulator (IclR-family protein)</fullName>
    </submittedName>
</protein>
<dbReference type="PROSITE" id="PS51078">
    <property type="entry name" value="ICLR_ED"/>
    <property type="match status" value="1"/>
</dbReference>
<proteinExistence type="predicted"/>
<evidence type="ECO:0000313" key="7">
    <source>
        <dbReference type="EMBL" id="ACN14407.1"/>
    </source>
</evidence>
<evidence type="ECO:0000256" key="3">
    <source>
        <dbReference type="ARBA" id="ARBA00023163"/>
    </source>
</evidence>